<keyword evidence="1" id="KW-0472">Membrane</keyword>
<feature type="transmembrane region" description="Helical" evidence="1">
    <location>
        <begin position="102"/>
        <end position="123"/>
    </location>
</feature>
<dbReference type="Proteomes" id="UP000320055">
    <property type="component" value="Unassembled WGS sequence"/>
</dbReference>
<feature type="transmembrane region" description="Helical" evidence="1">
    <location>
        <begin position="7"/>
        <end position="26"/>
    </location>
</feature>
<protein>
    <submittedName>
        <fullName evidence="2">Uncharacterized protein</fullName>
    </submittedName>
</protein>
<feature type="transmembrane region" description="Helical" evidence="1">
    <location>
        <begin position="70"/>
        <end position="90"/>
    </location>
</feature>
<keyword evidence="3" id="KW-1185">Reference proteome</keyword>
<proteinExistence type="predicted"/>
<name>A0A563VMN1_9CYAN</name>
<accession>A0A563VMN1</accession>
<dbReference type="EMBL" id="CAACVJ010000069">
    <property type="protein sequence ID" value="VEP12710.1"/>
    <property type="molecule type" value="Genomic_DNA"/>
</dbReference>
<keyword evidence="1" id="KW-1133">Transmembrane helix</keyword>
<keyword evidence="1" id="KW-0812">Transmembrane</keyword>
<feature type="transmembrane region" description="Helical" evidence="1">
    <location>
        <begin position="38"/>
        <end position="58"/>
    </location>
</feature>
<evidence type="ECO:0000256" key="1">
    <source>
        <dbReference type="SAM" id="Phobius"/>
    </source>
</evidence>
<evidence type="ECO:0000313" key="2">
    <source>
        <dbReference type="EMBL" id="VEP12710.1"/>
    </source>
</evidence>
<dbReference type="OrthoDB" id="7064561at2"/>
<sequence length="135" mass="16186">MLHPNTHINLLIMSFVTWLVFVLIGLPDYYQSWSFNAQVIICVLVTVLYFPLTVFILNKFGNQEYIKNSLWLAFYLTLPLFIYDYVYIVLIKGDDISFVFRYWYLSFFYFSFWIQFPLVGWLIKQKALDSLSAQE</sequence>
<dbReference type="AlphaFoldDB" id="A0A563VMN1"/>
<organism evidence="2 3">
    <name type="scientific">Hyella patelloides LEGE 07179</name>
    <dbReference type="NCBI Taxonomy" id="945734"/>
    <lineage>
        <taxon>Bacteria</taxon>
        <taxon>Bacillati</taxon>
        <taxon>Cyanobacteriota</taxon>
        <taxon>Cyanophyceae</taxon>
        <taxon>Pleurocapsales</taxon>
        <taxon>Hyellaceae</taxon>
        <taxon>Hyella</taxon>
    </lineage>
</organism>
<evidence type="ECO:0000313" key="3">
    <source>
        <dbReference type="Proteomes" id="UP000320055"/>
    </source>
</evidence>
<reference evidence="2 3" key="1">
    <citation type="submission" date="2019-01" db="EMBL/GenBank/DDBJ databases">
        <authorList>
            <person name="Brito A."/>
        </authorList>
    </citation>
    <scope>NUCLEOTIDE SEQUENCE [LARGE SCALE GENOMIC DNA]</scope>
    <source>
        <strain evidence="2">1</strain>
    </source>
</reference>
<gene>
    <name evidence="2" type="ORF">H1P_1600005</name>
</gene>